<dbReference type="Gene3D" id="2.60.120.560">
    <property type="entry name" value="Exo-inulinase, domain 1"/>
    <property type="match status" value="1"/>
</dbReference>
<dbReference type="RefSeq" id="WP_116304315.1">
    <property type="nucleotide sequence ID" value="NZ_NFZV01000053.1"/>
</dbReference>
<feature type="domain" description="Fibronectin type-III" evidence="1">
    <location>
        <begin position="99"/>
        <end position="197"/>
    </location>
</feature>
<protein>
    <recommendedName>
        <fullName evidence="1">Fibronectin type-III domain-containing protein</fullName>
    </recommendedName>
</protein>
<dbReference type="InterPro" id="IPR036116">
    <property type="entry name" value="FN3_sf"/>
</dbReference>
<proteinExistence type="predicted"/>
<dbReference type="AlphaFoldDB" id="A0A3E0WQ86"/>
<dbReference type="SUPFAM" id="SSF49265">
    <property type="entry name" value="Fibronectin type III"/>
    <property type="match status" value="1"/>
</dbReference>
<keyword evidence="3" id="KW-1185">Reference proteome</keyword>
<dbReference type="PROSITE" id="PS50853">
    <property type="entry name" value="FN3"/>
    <property type="match status" value="1"/>
</dbReference>
<dbReference type="EMBL" id="NFZW01000013">
    <property type="protein sequence ID" value="RFA35122.1"/>
    <property type="molecule type" value="Genomic_DNA"/>
</dbReference>
<organism evidence="2 3">
    <name type="scientific">Alkalilimnicola ehrlichii</name>
    <dbReference type="NCBI Taxonomy" id="351052"/>
    <lineage>
        <taxon>Bacteria</taxon>
        <taxon>Pseudomonadati</taxon>
        <taxon>Pseudomonadota</taxon>
        <taxon>Gammaproteobacteria</taxon>
        <taxon>Chromatiales</taxon>
        <taxon>Ectothiorhodospiraceae</taxon>
        <taxon>Alkalilimnicola</taxon>
    </lineage>
</organism>
<evidence type="ECO:0000313" key="3">
    <source>
        <dbReference type="Proteomes" id="UP000256763"/>
    </source>
</evidence>
<dbReference type="SMART" id="SM00060">
    <property type="entry name" value="FN3"/>
    <property type="match status" value="1"/>
</dbReference>
<reference evidence="3" key="1">
    <citation type="submission" date="2017-05" db="EMBL/GenBank/DDBJ databases">
        <authorList>
            <person name="Sharma S."/>
            <person name="Sidhu C."/>
            <person name="Pinnaka A.K."/>
        </authorList>
    </citation>
    <scope>NUCLEOTIDE SEQUENCE [LARGE SCALE GENOMIC DNA]</scope>
    <source>
        <strain evidence="3">AK93</strain>
    </source>
</reference>
<sequence length="375" mass="40094">MTSSINPNHPETGEASTEEVRNNFAAAKAEIEALQTALANVPTDITNAVVAVVQQEGQPVPERPEALVVHWYTWGEPPISPEHPYDQWYQIAEITEPGIPAAPTGLSAVGADAVVSLSWTRSTSSGGEAPTGQRLYRNTENSFSGATQLGSDLSANANSYSDESVENGTQYYYWVTAFNSEGESSPSTHASATPEAVGDIETFVDDFDRPDELLAESPDWEDHEGAIMVESGTARASSPYSSRSARMTGSVSPNQYAEIDIVNHTTGNSSVFPLVRVQSSGSNWYGLDVKNDGSWQLLRRVSGNSTTLDSGTVSLSLPVTARIEVQGSELRAYIDGNLVATESDTQYSDGAPGMRIYADPDTAAVQIDEFRGGAL</sequence>
<accession>A0A3E0WQ86</accession>
<dbReference type="Gene3D" id="2.60.40.10">
    <property type="entry name" value="Immunoglobulins"/>
    <property type="match status" value="1"/>
</dbReference>
<dbReference type="OrthoDB" id="9790784at2"/>
<name>A0A3E0WQ86_9GAMM</name>
<gene>
    <name evidence="2" type="ORF">CAL65_13525</name>
</gene>
<dbReference type="InterPro" id="IPR003961">
    <property type="entry name" value="FN3_dom"/>
</dbReference>
<dbReference type="Proteomes" id="UP000256763">
    <property type="component" value="Unassembled WGS sequence"/>
</dbReference>
<dbReference type="InterPro" id="IPR013783">
    <property type="entry name" value="Ig-like_fold"/>
</dbReference>
<evidence type="ECO:0000313" key="2">
    <source>
        <dbReference type="EMBL" id="RFA35122.1"/>
    </source>
</evidence>
<evidence type="ECO:0000259" key="1">
    <source>
        <dbReference type="PROSITE" id="PS50853"/>
    </source>
</evidence>
<dbReference type="CDD" id="cd00063">
    <property type="entry name" value="FN3"/>
    <property type="match status" value="1"/>
</dbReference>
<dbReference type="Pfam" id="PF00041">
    <property type="entry name" value="fn3"/>
    <property type="match status" value="1"/>
</dbReference>
<comment type="caution">
    <text evidence="2">The sequence shown here is derived from an EMBL/GenBank/DDBJ whole genome shotgun (WGS) entry which is preliminary data.</text>
</comment>